<sequence>MRASIFLVVLCLGIVFAVPAVDQRVHAEPNELIGLPGSIVGALKDIFKAVIQAIIGGVVRTAVEKRPVRLETEVNVPTDEIAEEFQAGDGLIPEAEARKLEKAIEDILVAMGLGEDSKGAPAMRK</sequence>
<feature type="chain" id="PRO_5029599360" description="BPI fold containing family A member 2" evidence="1">
    <location>
        <begin position="18"/>
        <end position="125"/>
    </location>
</feature>
<comment type="caution">
    <text evidence="2">The sequence shown here is derived from an EMBL/GenBank/DDBJ whole genome shotgun (WGS) entry which is preliminary data.</text>
</comment>
<keyword evidence="1" id="KW-0732">Signal</keyword>
<feature type="signal peptide" evidence="1">
    <location>
        <begin position="1"/>
        <end position="17"/>
    </location>
</feature>
<accession>A0A7J7SVR8</accession>
<organism evidence="2 3">
    <name type="scientific">Pipistrellus kuhlii</name>
    <name type="common">Kuhl's pipistrelle</name>
    <dbReference type="NCBI Taxonomy" id="59472"/>
    <lineage>
        <taxon>Eukaryota</taxon>
        <taxon>Metazoa</taxon>
        <taxon>Chordata</taxon>
        <taxon>Craniata</taxon>
        <taxon>Vertebrata</taxon>
        <taxon>Euteleostomi</taxon>
        <taxon>Mammalia</taxon>
        <taxon>Eutheria</taxon>
        <taxon>Laurasiatheria</taxon>
        <taxon>Chiroptera</taxon>
        <taxon>Yangochiroptera</taxon>
        <taxon>Vespertilionidae</taxon>
        <taxon>Pipistrellus</taxon>
    </lineage>
</organism>
<dbReference type="EMBL" id="JACAGB010000036">
    <property type="protein sequence ID" value="KAF6292323.1"/>
    <property type="molecule type" value="Genomic_DNA"/>
</dbReference>
<reference evidence="2 3" key="1">
    <citation type="journal article" date="2020" name="Nature">
        <title>Six reference-quality genomes reveal evolution of bat adaptations.</title>
        <authorList>
            <person name="Jebb D."/>
            <person name="Huang Z."/>
            <person name="Pippel M."/>
            <person name="Hughes G.M."/>
            <person name="Lavrichenko K."/>
            <person name="Devanna P."/>
            <person name="Winkler S."/>
            <person name="Jermiin L.S."/>
            <person name="Skirmuntt E.C."/>
            <person name="Katzourakis A."/>
            <person name="Burkitt-Gray L."/>
            <person name="Ray D.A."/>
            <person name="Sullivan K.A.M."/>
            <person name="Roscito J.G."/>
            <person name="Kirilenko B.M."/>
            <person name="Davalos L.M."/>
            <person name="Corthals A.P."/>
            <person name="Power M.L."/>
            <person name="Jones G."/>
            <person name="Ransome R.D."/>
            <person name="Dechmann D.K.N."/>
            <person name="Locatelli A.G."/>
            <person name="Puechmaille S.J."/>
            <person name="Fedrigo O."/>
            <person name="Jarvis E.D."/>
            <person name="Hiller M."/>
            <person name="Vernes S.C."/>
            <person name="Myers E.W."/>
            <person name="Teeling E.C."/>
        </authorList>
    </citation>
    <scope>NUCLEOTIDE SEQUENCE [LARGE SCALE GENOMIC DNA]</scope>
    <source>
        <strain evidence="2">MPipKuh1</strain>
        <tissue evidence="2">Flight muscle</tissue>
    </source>
</reference>
<evidence type="ECO:0000313" key="2">
    <source>
        <dbReference type="EMBL" id="KAF6292323.1"/>
    </source>
</evidence>
<evidence type="ECO:0000313" key="3">
    <source>
        <dbReference type="Proteomes" id="UP000558488"/>
    </source>
</evidence>
<dbReference type="Proteomes" id="UP000558488">
    <property type="component" value="Unassembled WGS sequence"/>
</dbReference>
<keyword evidence="3" id="KW-1185">Reference proteome</keyword>
<evidence type="ECO:0008006" key="4">
    <source>
        <dbReference type="Google" id="ProtNLM"/>
    </source>
</evidence>
<protein>
    <recommendedName>
        <fullName evidence="4">BPI fold containing family A member 2</fullName>
    </recommendedName>
</protein>
<proteinExistence type="predicted"/>
<gene>
    <name evidence="2" type="ORF">mPipKuh1_009763</name>
</gene>
<name>A0A7J7SVR8_PIPKU</name>
<dbReference type="AlphaFoldDB" id="A0A7J7SVR8"/>
<evidence type="ECO:0000256" key="1">
    <source>
        <dbReference type="SAM" id="SignalP"/>
    </source>
</evidence>